<protein>
    <submittedName>
        <fullName evidence="1">Uncharacterized protein</fullName>
    </submittedName>
</protein>
<proteinExistence type="predicted"/>
<dbReference type="AlphaFoldDB" id="A0A6C0CY88"/>
<sequence>MLRIVLTLLLFHQTIAFNIKNNYINLQNIVISSAVMTTITKRINSEIINETIVMSDITNIKSHTQQINIILDSLLVLLLVTQYKTAINYDQKFVNIDLYSETQKSTNIFILIVLFVFTRNVENAI</sequence>
<name>A0A6C0CY88_9ZZZZ</name>
<accession>A0A6C0CY88</accession>
<reference evidence="1" key="1">
    <citation type="journal article" date="2020" name="Nature">
        <title>Giant virus diversity and host interactions through global metagenomics.</title>
        <authorList>
            <person name="Schulz F."/>
            <person name="Roux S."/>
            <person name="Paez-Espino D."/>
            <person name="Jungbluth S."/>
            <person name="Walsh D.A."/>
            <person name="Denef V.J."/>
            <person name="McMahon K.D."/>
            <person name="Konstantinidis K.T."/>
            <person name="Eloe-Fadrosh E.A."/>
            <person name="Kyrpides N.C."/>
            <person name="Woyke T."/>
        </authorList>
    </citation>
    <scope>NUCLEOTIDE SEQUENCE</scope>
    <source>
        <strain evidence="1">GVMAG-M-3300022752-66</strain>
    </source>
</reference>
<dbReference type="EMBL" id="MN739495">
    <property type="protein sequence ID" value="QHT08435.1"/>
    <property type="molecule type" value="Genomic_DNA"/>
</dbReference>
<organism evidence="1">
    <name type="scientific">viral metagenome</name>
    <dbReference type="NCBI Taxonomy" id="1070528"/>
    <lineage>
        <taxon>unclassified sequences</taxon>
        <taxon>metagenomes</taxon>
        <taxon>organismal metagenomes</taxon>
    </lineage>
</organism>
<evidence type="ECO:0000313" key="1">
    <source>
        <dbReference type="EMBL" id="QHT08435.1"/>
    </source>
</evidence>